<comment type="caution">
    <text evidence="4">The sequence shown here is derived from an EMBL/GenBank/DDBJ whole genome shotgun (WGS) entry which is preliminary data.</text>
</comment>
<dbReference type="PANTHER" id="PTHR32347">
    <property type="entry name" value="EFFLUX SYSTEM COMPONENT YKNX-RELATED"/>
    <property type="match status" value="1"/>
</dbReference>
<dbReference type="InterPro" id="IPR050465">
    <property type="entry name" value="UPF0194_transport"/>
</dbReference>
<dbReference type="Gene3D" id="2.40.30.170">
    <property type="match status" value="1"/>
</dbReference>
<gene>
    <name evidence="4" type="ORF">EOE67_00295</name>
</gene>
<keyword evidence="5" id="KW-1185">Reference proteome</keyword>
<dbReference type="OrthoDB" id="6397038at2"/>
<accession>A0A437R4N0</accession>
<proteinExistence type="predicted"/>
<evidence type="ECO:0000256" key="1">
    <source>
        <dbReference type="ARBA" id="ARBA00004196"/>
    </source>
</evidence>
<dbReference type="Gene3D" id="2.40.50.100">
    <property type="match status" value="1"/>
</dbReference>
<evidence type="ECO:0000313" key="4">
    <source>
        <dbReference type="EMBL" id="RVU41675.1"/>
    </source>
</evidence>
<dbReference type="SUPFAM" id="SSF111369">
    <property type="entry name" value="HlyD-like secretion proteins"/>
    <property type="match status" value="1"/>
</dbReference>
<evidence type="ECO:0000313" key="5">
    <source>
        <dbReference type="Proteomes" id="UP000283077"/>
    </source>
</evidence>
<dbReference type="GO" id="GO:0030313">
    <property type="term" value="C:cell envelope"/>
    <property type="evidence" value="ECO:0007669"/>
    <property type="project" value="UniProtKB-SubCell"/>
</dbReference>
<dbReference type="Gene3D" id="1.10.287.470">
    <property type="entry name" value="Helix hairpin bin"/>
    <property type="match status" value="1"/>
</dbReference>
<dbReference type="Proteomes" id="UP000283077">
    <property type="component" value="Unassembled WGS sequence"/>
</dbReference>
<sequence length="415" mass="45536">MDVQKTKATSAWKKPWVLLVAAGSLVLVGTLVASPTHRYKIEKSQLLFGEVKRGDLQVTVDGYGVLRSDKQKLISALSAATVEEVVLKPGAVVKADDVILRLSDPELLQDIEAASMATSQERANLRRQQLTNQREYLTEEGRFAELNANYQMVALRHTAEEDMAKKGIVSQLSFQTTVLQKAQLAEQVTLQKNRLKQLQLVNQEALTISQEQLNQAIARESQLRQRLERLTVRAGIAGVLQRLPVELGQSVTAGQELALVGSTADLVALVRVSQSKAEQIQPGQKARINTRREQADAIVSRVTPQVVEGTIEVELQFTEAVPTSARPELNIDAQIFTAALSDTLYVERPVNLQSHSAGSLFKLSADGQNLTATSLQFGEEAGRFLQIQQGAAVGEQLVLSDMTLYRDADSIHLLQ</sequence>
<evidence type="ECO:0000256" key="3">
    <source>
        <dbReference type="SAM" id="Coils"/>
    </source>
</evidence>
<protein>
    <submittedName>
        <fullName evidence="4">HlyD family efflux transporter periplasmic adaptor subunit</fullName>
    </submittedName>
</protein>
<comment type="subcellular location">
    <subcellularLocation>
        <location evidence="1">Cell envelope</location>
    </subcellularLocation>
</comment>
<reference evidence="4 5" key="1">
    <citation type="submission" date="2019-01" db="EMBL/GenBank/DDBJ databases">
        <authorList>
            <person name="Chen W.-M."/>
        </authorList>
    </citation>
    <scope>NUCLEOTIDE SEQUENCE [LARGE SCALE GENOMIC DNA]</scope>
    <source>
        <strain evidence="4 5">KYPC3</strain>
    </source>
</reference>
<evidence type="ECO:0000256" key="2">
    <source>
        <dbReference type="ARBA" id="ARBA00023054"/>
    </source>
</evidence>
<feature type="coiled-coil region" evidence="3">
    <location>
        <begin position="108"/>
        <end position="140"/>
    </location>
</feature>
<dbReference type="EMBL" id="SACS01000001">
    <property type="protein sequence ID" value="RVU41675.1"/>
    <property type="molecule type" value="Genomic_DNA"/>
</dbReference>
<name>A0A437R4N0_9GAMM</name>
<organism evidence="4 5">
    <name type="scientific">Rheinheimera riviphila</name>
    <dbReference type="NCBI Taxonomy" id="1834037"/>
    <lineage>
        <taxon>Bacteria</taxon>
        <taxon>Pseudomonadati</taxon>
        <taxon>Pseudomonadota</taxon>
        <taxon>Gammaproteobacteria</taxon>
        <taxon>Chromatiales</taxon>
        <taxon>Chromatiaceae</taxon>
        <taxon>Rheinheimera</taxon>
    </lineage>
</organism>
<feature type="coiled-coil region" evidence="3">
    <location>
        <begin position="181"/>
        <end position="233"/>
    </location>
</feature>
<dbReference type="RefSeq" id="WP_127697072.1">
    <property type="nucleotide sequence ID" value="NZ_SACS01000001.1"/>
</dbReference>
<keyword evidence="2 3" id="KW-0175">Coiled coil</keyword>
<dbReference type="AlphaFoldDB" id="A0A437R4N0"/>
<dbReference type="PANTHER" id="PTHR32347:SF23">
    <property type="entry name" value="BLL5650 PROTEIN"/>
    <property type="match status" value="1"/>
</dbReference>